<organism evidence="1 2">
    <name type="scientific">Segatella copri</name>
    <dbReference type="NCBI Taxonomy" id="165179"/>
    <lineage>
        <taxon>Bacteria</taxon>
        <taxon>Pseudomonadati</taxon>
        <taxon>Bacteroidota</taxon>
        <taxon>Bacteroidia</taxon>
        <taxon>Bacteroidales</taxon>
        <taxon>Prevotellaceae</taxon>
        <taxon>Segatella</taxon>
    </lineage>
</organism>
<evidence type="ECO:0000313" key="1">
    <source>
        <dbReference type="EMBL" id="RGW65497.1"/>
    </source>
</evidence>
<comment type="caution">
    <text evidence="1">The sequence shown here is derived from an EMBL/GenBank/DDBJ whole genome shotgun (WGS) entry which is preliminary data.</text>
</comment>
<accession>A0AA92W7G3</accession>
<gene>
    <name evidence="1" type="ORF">DWV60_13485</name>
</gene>
<sequence>MNIKKSDMGNKINVAEILKDKPQGTKLYDLLRNIDVELDKVHTTDVGTYIECTSTNEVGSTLLFDYSKLGTEKCWLEGLRILLPSKNMRDWGKFAWKKGDLLINSCGFQCIFKEWASDDYTKFNGCYSNSRDGYEDVSNAETAKFDKLDNNIAYGYVREIERKLGGILNLTTLEIEKQYEFKNGDIAFADYGNRQDVFIVSDRTNLSEGYISFISLDLSSLTLSMGYRTSFFKKDLCKLRLATEAEKQQLFDALEKEGKAWDAEKKQIVDLKPNIELKPFDKVLVRDFSRDKWSISFFSFKKEDLYVCINHCSWNQCIPYEGNESLLGTTKDVEVSYGRSF</sequence>
<evidence type="ECO:0000313" key="2">
    <source>
        <dbReference type="Proteomes" id="UP000286077"/>
    </source>
</evidence>
<name>A0AA92W7G3_9BACT</name>
<protein>
    <submittedName>
        <fullName evidence="1">Uncharacterized protein</fullName>
    </submittedName>
</protein>
<proteinExistence type="predicted"/>
<dbReference type="Proteomes" id="UP000286077">
    <property type="component" value="Unassembled WGS sequence"/>
</dbReference>
<dbReference type="AlphaFoldDB" id="A0AA92W7G3"/>
<reference evidence="1 2" key="1">
    <citation type="submission" date="2018-08" db="EMBL/GenBank/DDBJ databases">
        <title>A genome reference for cultivated species of the human gut microbiota.</title>
        <authorList>
            <person name="Zou Y."/>
            <person name="Xue W."/>
            <person name="Luo G."/>
        </authorList>
    </citation>
    <scope>NUCLEOTIDE SEQUENCE [LARGE SCALE GENOMIC DNA]</scope>
    <source>
        <strain evidence="1 2">AF11-14</strain>
    </source>
</reference>
<dbReference type="EMBL" id="QSAQ01000039">
    <property type="protein sequence ID" value="RGW65497.1"/>
    <property type="molecule type" value="Genomic_DNA"/>
</dbReference>